<feature type="chain" id="PRO_5036394044" evidence="7">
    <location>
        <begin position="23"/>
        <end position="274"/>
    </location>
</feature>
<dbReference type="EMBL" id="HBKQ01016815">
    <property type="protein sequence ID" value="CAE2229330.1"/>
    <property type="molecule type" value="Transcribed_RNA"/>
</dbReference>
<comment type="similarity">
    <text evidence="2 6">Belongs to the peroxisomal membrane protein PXMP2/4 family.</text>
</comment>
<keyword evidence="7" id="KW-0732">Signal</keyword>
<keyword evidence="4 6" id="KW-1133">Transmembrane helix</keyword>
<dbReference type="GO" id="GO:0005737">
    <property type="term" value="C:cytoplasm"/>
    <property type="evidence" value="ECO:0007669"/>
    <property type="project" value="TreeGrafter"/>
</dbReference>
<reference evidence="8" key="1">
    <citation type="submission" date="2021-01" db="EMBL/GenBank/DDBJ databases">
        <authorList>
            <person name="Corre E."/>
            <person name="Pelletier E."/>
            <person name="Niang G."/>
            <person name="Scheremetjew M."/>
            <person name="Finn R."/>
            <person name="Kale V."/>
            <person name="Holt S."/>
            <person name="Cochrane G."/>
            <person name="Meng A."/>
            <person name="Brown T."/>
            <person name="Cohen L."/>
        </authorList>
    </citation>
    <scope>NUCLEOTIDE SEQUENCE</scope>
    <source>
        <strain evidence="8">Isolate 1302-5</strain>
    </source>
</reference>
<dbReference type="PANTHER" id="PTHR11266:SF21">
    <property type="entry name" value="ACT DOMAIN-CONTAINING PROTEIN"/>
    <property type="match status" value="1"/>
</dbReference>
<feature type="transmembrane region" description="Helical" evidence="6">
    <location>
        <begin position="222"/>
        <end position="241"/>
    </location>
</feature>
<dbReference type="Pfam" id="PF04117">
    <property type="entry name" value="Mpv17_PMP22"/>
    <property type="match status" value="1"/>
</dbReference>
<accession>A0A6U6EA90</accession>
<keyword evidence="3 6" id="KW-0812">Transmembrane</keyword>
<gene>
    <name evidence="8" type="ORF">OAUR00152_LOCUS11318</name>
    <name evidence="9" type="ORF">OAUR00152_LOCUS11326</name>
</gene>
<dbReference type="EMBL" id="HBKQ01016804">
    <property type="protein sequence ID" value="CAE2229312.1"/>
    <property type="molecule type" value="Transcribed_RNA"/>
</dbReference>
<protein>
    <submittedName>
        <fullName evidence="8">Uncharacterized protein</fullName>
    </submittedName>
</protein>
<evidence type="ECO:0000256" key="1">
    <source>
        <dbReference type="ARBA" id="ARBA00004141"/>
    </source>
</evidence>
<evidence type="ECO:0000256" key="6">
    <source>
        <dbReference type="RuleBase" id="RU363053"/>
    </source>
</evidence>
<evidence type="ECO:0000256" key="7">
    <source>
        <dbReference type="SAM" id="SignalP"/>
    </source>
</evidence>
<evidence type="ECO:0000313" key="8">
    <source>
        <dbReference type="EMBL" id="CAE2229312.1"/>
    </source>
</evidence>
<evidence type="ECO:0000256" key="4">
    <source>
        <dbReference type="ARBA" id="ARBA00022989"/>
    </source>
</evidence>
<organism evidence="8">
    <name type="scientific">Odontella aurita</name>
    <dbReference type="NCBI Taxonomy" id="265563"/>
    <lineage>
        <taxon>Eukaryota</taxon>
        <taxon>Sar</taxon>
        <taxon>Stramenopiles</taxon>
        <taxon>Ochrophyta</taxon>
        <taxon>Bacillariophyta</taxon>
        <taxon>Mediophyceae</taxon>
        <taxon>Biddulphiophycidae</taxon>
        <taxon>Eupodiscales</taxon>
        <taxon>Odontellaceae</taxon>
        <taxon>Odontella</taxon>
    </lineage>
</organism>
<proteinExistence type="inferred from homology"/>
<dbReference type="AlphaFoldDB" id="A0A6U6EA90"/>
<evidence type="ECO:0000256" key="5">
    <source>
        <dbReference type="ARBA" id="ARBA00023136"/>
    </source>
</evidence>
<comment type="subcellular location">
    <subcellularLocation>
        <location evidence="1">Membrane</location>
        <topology evidence="1">Multi-pass membrane protein</topology>
    </subcellularLocation>
</comment>
<feature type="transmembrane region" description="Helical" evidence="6">
    <location>
        <begin position="143"/>
        <end position="161"/>
    </location>
</feature>
<keyword evidence="5 6" id="KW-0472">Membrane</keyword>
<evidence type="ECO:0000313" key="9">
    <source>
        <dbReference type="EMBL" id="CAE2229330.1"/>
    </source>
</evidence>
<feature type="transmembrane region" description="Helical" evidence="6">
    <location>
        <begin position="181"/>
        <end position="201"/>
    </location>
</feature>
<sequence>MTVSWVSLRNIVLLSCLSPSMALPAHPSLVYNGHLRKGKNTQHRQRKYSHFRTARHAAPMAFFDPSAVAGIFNAFASSSPYAAAFTTCATNGLAADWIAQRSEKIRHTVENASEVAVSPDGAAAIALLPRGGIFPRHNFKRSLAFFLYGGFYQGIALEFIYNDMFTRVFGVNQAMLKMAVSQFVMAPLLTLPVAYVFKGLVFGKTLVGSLEDYWIGLTQQGLLLAFWKLWIPIQFLVFAVIPPHLRIPFSSCFSFLWTVILSRIANEDISKKES</sequence>
<evidence type="ECO:0000256" key="2">
    <source>
        <dbReference type="ARBA" id="ARBA00006824"/>
    </source>
</evidence>
<name>A0A6U6EA90_9STRA</name>
<evidence type="ECO:0000256" key="3">
    <source>
        <dbReference type="ARBA" id="ARBA00022692"/>
    </source>
</evidence>
<feature type="signal peptide" evidence="7">
    <location>
        <begin position="1"/>
        <end position="22"/>
    </location>
</feature>
<dbReference type="GO" id="GO:0016020">
    <property type="term" value="C:membrane"/>
    <property type="evidence" value="ECO:0007669"/>
    <property type="project" value="UniProtKB-SubCell"/>
</dbReference>
<dbReference type="PANTHER" id="PTHR11266">
    <property type="entry name" value="PEROXISOMAL MEMBRANE PROTEIN 2, PXMP2 MPV17"/>
    <property type="match status" value="1"/>
</dbReference>
<dbReference type="InterPro" id="IPR007248">
    <property type="entry name" value="Mpv17_PMP22"/>
</dbReference>